<comment type="caution">
    <text evidence="3">The sequence shown here is derived from an EMBL/GenBank/DDBJ whole genome shotgun (WGS) entry which is preliminary data.</text>
</comment>
<proteinExistence type="predicted"/>
<feature type="compositionally biased region" description="Basic and acidic residues" evidence="1">
    <location>
        <begin position="251"/>
        <end position="261"/>
    </location>
</feature>
<evidence type="ECO:0000256" key="1">
    <source>
        <dbReference type="SAM" id="MobiDB-lite"/>
    </source>
</evidence>
<dbReference type="SUPFAM" id="SSF110296">
    <property type="entry name" value="Oligoxyloglucan reducing end-specific cellobiohydrolase"/>
    <property type="match status" value="1"/>
</dbReference>
<sequence>MVDEPWRTPAKPKRKKIRKKLVFGVVGGVAAAALVAGGGVALLGMGDDADGNAEGARLAGESFPADPAARADGRDQELTDVASSGTTVVAVGAESGPGGNRGVFLVSADGGRGFESAEVEGASGGGSAAEVPRVVGGGPDRWIAIGARPGGGVVWTSEDGRTWRRQPDAAGDVFGPGNRVSQVIGTDKGFLAIGEHSRKRDFSDSAPAIWLSSDGRNWEALIGRQTGLPIRGKVVVEEVAFRDGVVLMETEHTPERDEPSFHRAWRSTDGGRTWSPAEIPAPKGTRGLKIGGGEAGLVAVREVKAGKSVYGQVYTSADAADWKKGGKLEPDGYRYVQRLLGTGDGFVAVSERGRDLLISRSADGDSWQDAGTLPAASGRRMLSASATGAHTVLVGHDPGNGDRNALLAVRGADGTETAVDPLKIPGAFRSDKTVTAVAAKGARAVAVGSSGGDAAIWTSADGSTWNRARFSGGISRPALQRLLGVAHGGAGWLAVGDGGGAPRKPIVLTSADGGIWEPADTDPVFDQKGPHALAAYGAAAGPSGYVVVGDDGPSGAIWFSPDLKSWQRGGGEGRNDLTAEKDGNRWIRSAVGGSFGFVAVGGMRKPDSRDPGHPAVWTSPDGKKWRLQDLQLPSGVSHGWLRHVAAKGDVLIAAGDGTGTSGTTALSFISTDGGKTWRESRLPSPDTPGPTRITAVAATPQGFAVSGATGETGTADVVMWTSADGTSWEVETPGGDVLAGTGDQEITGLTPFNDTLLGVGRTVSRSDEQPVLWSRPLS</sequence>
<accession>A0A543I9H5</accession>
<dbReference type="SUPFAM" id="SSF50939">
    <property type="entry name" value="Sialidases"/>
    <property type="match status" value="3"/>
</dbReference>
<dbReference type="EMBL" id="VFPO01000001">
    <property type="protein sequence ID" value="TQM67221.1"/>
    <property type="molecule type" value="Genomic_DNA"/>
</dbReference>
<dbReference type="RefSeq" id="WP_141966261.1">
    <property type="nucleotide sequence ID" value="NZ_VFPO01000001.1"/>
</dbReference>
<dbReference type="AlphaFoldDB" id="A0A543I9H5"/>
<dbReference type="OrthoDB" id="4894058at2"/>
<reference evidence="3 4" key="1">
    <citation type="submission" date="2019-06" db="EMBL/GenBank/DDBJ databases">
        <title>Sequencing the genomes of 1000 actinobacteria strains.</title>
        <authorList>
            <person name="Klenk H.-P."/>
        </authorList>
    </citation>
    <scope>NUCLEOTIDE SEQUENCE [LARGE SCALE GENOMIC DNA]</scope>
    <source>
        <strain evidence="3 4">DSM 45043</strain>
    </source>
</reference>
<dbReference type="Proteomes" id="UP000316706">
    <property type="component" value="Unassembled WGS sequence"/>
</dbReference>
<evidence type="ECO:0008006" key="5">
    <source>
        <dbReference type="Google" id="ProtNLM"/>
    </source>
</evidence>
<protein>
    <recommendedName>
        <fullName evidence="5">BNR/Asp-box repeat protein</fullName>
    </recommendedName>
</protein>
<keyword evidence="2" id="KW-0812">Transmembrane</keyword>
<dbReference type="InterPro" id="IPR015943">
    <property type="entry name" value="WD40/YVTN_repeat-like_dom_sf"/>
</dbReference>
<keyword evidence="4" id="KW-1185">Reference proteome</keyword>
<feature type="region of interest" description="Disordered" evidence="1">
    <location>
        <begin position="251"/>
        <end position="286"/>
    </location>
</feature>
<feature type="transmembrane region" description="Helical" evidence="2">
    <location>
        <begin position="21"/>
        <end position="45"/>
    </location>
</feature>
<organism evidence="3 4">
    <name type="scientific">Actinomadura hallensis</name>
    <dbReference type="NCBI Taxonomy" id="337895"/>
    <lineage>
        <taxon>Bacteria</taxon>
        <taxon>Bacillati</taxon>
        <taxon>Actinomycetota</taxon>
        <taxon>Actinomycetes</taxon>
        <taxon>Streptosporangiales</taxon>
        <taxon>Thermomonosporaceae</taxon>
        <taxon>Actinomadura</taxon>
    </lineage>
</organism>
<name>A0A543I9H5_9ACTN</name>
<evidence type="ECO:0000256" key="2">
    <source>
        <dbReference type="SAM" id="Phobius"/>
    </source>
</evidence>
<keyword evidence="2" id="KW-0472">Membrane</keyword>
<evidence type="ECO:0000313" key="4">
    <source>
        <dbReference type="Proteomes" id="UP000316706"/>
    </source>
</evidence>
<evidence type="ECO:0000313" key="3">
    <source>
        <dbReference type="EMBL" id="TQM67221.1"/>
    </source>
</evidence>
<dbReference type="InterPro" id="IPR036278">
    <property type="entry name" value="Sialidase_sf"/>
</dbReference>
<dbReference type="Gene3D" id="2.130.10.10">
    <property type="entry name" value="YVTN repeat-like/Quinoprotein amine dehydrogenase"/>
    <property type="match status" value="1"/>
</dbReference>
<keyword evidence="2" id="KW-1133">Transmembrane helix</keyword>
<gene>
    <name evidence="3" type="ORF">FHX41_0826</name>
</gene>